<feature type="domain" description="TraD/TraG TraM recognition site" evidence="2">
    <location>
        <begin position="444"/>
        <end position="541"/>
    </location>
</feature>
<dbReference type="SUPFAM" id="SSF52540">
    <property type="entry name" value="P-loop containing nucleoside triphosphate hydrolases"/>
    <property type="match status" value="1"/>
</dbReference>
<dbReference type="PANTHER" id="PTHR30121">
    <property type="entry name" value="UNCHARACTERIZED PROTEIN YJGR-RELATED"/>
    <property type="match status" value="1"/>
</dbReference>
<dbReference type="InterPro" id="IPR051162">
    <property type="entry name" value="T4SS_component"/>
</dbReference>
<keyword evidence="1" id="KW-0472">Membrane</keyword>
<feature type="transmembrane region" description="Helical" evidence="1">
    <location>
        <begin position="116"/>
        <end position="133"/>
    </location>
</feature>
<sequence>MADQTENRPVDAPTFALTAVVLFVAISAATLALTGIGLVSALVAVGICRFFGRPHLAFALLAVAAALLAFSLSQTPYPSVWMIAFPAYWATLRHGTFPAVTALIWLDPTELPFDRLALIAVGMIAGGAFELVAHGRRNSRLTLLLRNGGTPPVRRAPIAYICAWLAQRMPASLRRNYTLIGSHLAIGFWLWFSDADANHHVGISGSTGKGKTVVVANFVEASIRRCQPSVFVDGKGDEEFAERVRKFAKGQGRPVYIFNTLNLQNSCAYNPLAYGDYTAKADRIMKLREWTEPHYESLAKAFLQTAFKVLEFENRPVDLVQLSDVLSVNALLRIVGRRGFSDPKRQALVREINEHAAAEKSAIDGLRADIRFLTNSSLGVLFDTERARREGRQVLNLADARREGAAVYFVLPPLMFQNAAKVIGQLVINDLKAVATSSRSIWKLFFDEFSVFSSANVLNLINMGRTFGVCGVLSTQSLADFDAGAPELGSAFGRQVRASINTFICFQTNDPDDADTLSRWAGTSSGIELTAQMQGDRFTGQASARATRQFRAHPDDLKALPKGRAYVFNKNNGTAALIAVRKGAI</sequence>
<keyword evidence="1" id="KW-1133">Transmembrane helix</keyword>
<dbReference type="RefSeq" id="WP_188106280.1">
    <property type="nucleotide sequence ID" value="NZ_JAANIH010000056.1"/>
</dbReference>
<dbReference type="EMBL" id="JAATTO010000058">
    <property type="protein sequence ID" value="MBC9982926.1"/>
    <property type="molecule type" value="Genomic_DNA"/>
</dbReference>
<name>A0ABR7UH55_9BRAD</name>
<gene>
    <name evidence="3" type="ORF">HA482_32460</name>
</gene>
<feature type="transmembrane region" description="Helical" evidence="1">
    <location>
        <begin position="55"/>
        <end position="72"/>
    </location>
</feature>
<feature type="transmembrane region" description="Helical" evidence="1">
    <location>
        <begin position="15"/>
        <end position="48"/>
    </location>
</feature>
<keyword evidence="1" id="KW-0812">Transmembrane</keyword>
<dbReference type="Proteomes" id="UP000639516">
    <property type="component" value="Unassembled WGS sequence"/>
</dbReference>
<accession>A0ABR7UH55</accession>
<dbReference type="Pfam" id="PF12696">
    <property type="entry name" value="TraG-D_C"/>
    <property type="match status" value="1"/>
</dbReference>
<dbReference type="Gene3D" id="3.40.50.300">
    <property type="entry name" value="P-loop containing nucleotide triphosphate hydrolases"/>
    <property type="match status" value="2"/>
</dbReference>
<evidence type="ECO:0000313" key="3">
    <source>
        <dbReference type="EMBL" id="MBC9982926.1"/>
    </source>
</evidence>
<evidence type="ECO:0000313" key="4">
    <source>
        <dbReference type="Proteomes" id="UP000639516"/>
    </source>
</evidence>
<evidence type="ECO:0000256" key="1">
    <source>
        <dbReference type="SAM" id="Phobius"/>
    </source>
</evidence>
<dbReference type="InterPro" id="IPR032689">
    <property type="entry name" value="TraG-D_C"/>
</dbReference>
<keyword evidence="4" id="KW-1185">Reference proteome</keyword>
<organism evidence="3 4">
    <name type="scientific">Bradyrhizobium campsiandrae</name>
    <dbReference type="NCBI Taxonomy" id="1729892"/>
    <lineage>
        <taxon>Bacteria</taxon>
        <taxon>Pseudomonadati</taxon>
        <taxon>Pseudomonadota</taxon>
        <taxon>Alphaproteobacteria</taxon>
        <taxon>Hyphomicrobiales</taxon>
        <taxon>Nitrobacteraceae</taxon>
        <taxon>Bradyrhizobium</taxon>
    </lineage>
</organism>
<proteinExistence type="predicted"/>
<comment type="caution">
    <text evidence="3">The sequence shown here is derived from an EMBL/GenBank/DDBJ whole genome shotgun (WGS) entry which is preliminary data.</text>
</comment>
<protein>
    <submittedName>
        <fullName evidence="3">TraM recognition domain-containing protein</fullName>
    </submittedName>
</protein>
<reference evidence="3 4" key="1">
    <citation type="journal article" date="2020" name="Arch. Microbiol.">
        <title>Bradyrhizobium campsiandrae sp. nov., a nitrogen-fixing bacterial strain isolated from a native leguminous tree from the Amazon adapted to flooded conditions.</title>
        <authorList>
            <person name="Cabral Michel D."/>
            <person name="Martins da Costa E."/>
            <person name="Azarias Guimaraes A."/>
            <person name="Soares de Carvalho T."/>
            <person name="Santos de Castro Caputo P."/>
            <person name="Willems A."/>
            <person name="de Souza Moreira F.M."/>
        </authorList>
    </citation>
    <scope>NUCLEOTIDE SEQUENCE [LARGE SCALE GENOMIC DNA]</scope>
    <source>
        <strain evidence="4">INPA 384B</strain>
    </source>
</reference>
<dbReference type="InterPro" id="IPR027417">
    <property type="entry name" value="P-loop_NTPase"/>
</dbReference>
<evidence type="ECO:0000259" key="2">
    <source>
        <dbReference type="Pfam" id="PF12696"/>
    </source>
</evidence>
<dbReference type="PANTHER" id="PTHR30121:SF6">
    <property type="entry name" value="SLR6007 PROTEIN"/>
    <property type="match status" value="1"/>
</dbReference>